<dbReference type="PANTHER" id="PTHR43715:SF1">
    <property type="entry name" value="GDP-MANNOSE 4,6 DEHYDRATASE"/>
    <property type="match status" value="1"/>
</dbReference>
<dbReference type="Proteomes" id="UP001500928">
    <property type="component" value="Unassembled WGS sequence"/>
</dbReference>
<evidence type="ECO:0000256" key="5">
    <source>
        <dbReference type="HAMAP-Rule" id="MF_00955"/>
    </source>
</evidence>
<dbReference type="InterPro" id="IPR036291">
    <property type="entry name" value="NAD(P)-bd_dom_sf"/>
</dbReference>
<feature type="domain" description="NAD(P)-binding" evidence="6">
    <location>
        <begin position="5"/>
        <end position="318"/>
    </location>
</feature>
<dbReference type="Pfam" id="PF16363">
    <property type="entry name" value="GDP_Man_Dehyd"/>
    <property type="match status" value="1"/>
</dbReference>
<comment type="catalytic activity">
    <reaction evidence="5">
        <text>GDP-alpha-D-mannose = GDP-4-dehydro-alpha-D-rhamnose + H2O</text>
        <dbReference type="Rhea" id="RHEA:23820"/>
        <dbReference type="ChEBI" id="CHEBI:15377"/>
        <dbReference type="ChEBI" id="CHEBI:57527"/>
        <dbReference type="ChEBI" id="CHEBI:57964"/>
        <dbReference type="EC" id="4.2.1.47"/>
    </reaction>
</comment>
<comment type="caution">
    <text evidence="7">The sequence shown here is derived from an EMBL/GenBank/DDBJ whole genome shotgun (WGS) entry which is preliminary data.</text>
</comment>
<keyword evidence="8" id="KW-1185">Reference proteome</keyword>
<evidence type="ECO:0000256" key="4">
    <source>
        <dbReference type="ARBA" id="ARBA00023239"/>
    </source>
</evidence>
<dbReference type="HAMAP" id="MF_00955">
    <property type="entry name" value="GDP_Man_dehydratase"/>
    <property type="match status" value="1"/>
</dbReference>
<evidence type="ECO:0000313" key="8">
    <source>
        <dbReference type="Proteomes" id="UP001500928"/>
    </source>
</evidence>
<dbReference type="PANTHER" id="PTHR43715">
    <property type="entry name" value="GDP-MANNOSE 4,6-DEHYDRATASE"/>
    <property type="match status" value="1"/>
</dbReference>
<evidence type="ECO:0000256" key="3">
    <source>
        <dbReference type="ARBA" id="ARBA00011989"/>
    </source>
</evidence>
<dbReference type="NCBIfam" id="TIGR01472">
    <property type="entry name" value="gmd"/>
    <property type="match status" value="1"/>
</dbReference>
<dbReference type="InterPro" id="IPR016040">
    <property type="entry name" value="NAD(P)-bd_dom"/>
</dbReference>
<dbReference type="CDD" id="cd05260">
    <property type="entry name" value="GDP_MD_SDR_e"/>
    <property type="match status" value="1"/>
</dbReference>
<organism evidence="7 8">
    <name type="scientific">Actinomycetospora chlora</name>
    <dbReference type="NCBI Taxonomy" id="663608"/>
    <lineage>
        <taxon>Bacteria</taxon>
        <taxon>Bacillati</taxon>
        <taxon>Actinomycetota</taxon>
        <taxon>Actinomycetes</taxon>
        <taxon>Pseudonocardiales</taxon>
        <taxon>Pseudonocardiaceae</taxon>
        <taxon>Actinomycetospora</taxon>
    </lineage>
</organism>
<evidence type="ECO:0000259" key="6">
    <source>
        <dbReference type="Pfam" id="PF16363"/>
    </source>
</evidence>
<sequence length="348" mass="38778">MKTAFITGITGQDGSYLAELLLAKGYEVHGLLRRSSSFSTGRLDHLYVDPHEADEKGVRLFLHYGDLTDSSRLVTLLSRIRPDEVYHLGAQSHVRVSFDEPEFTGDTTGLGTIRLLEAIRMIGLDTRFYQASSSEMFGATPPPQDESTPFHPRSPYGAAKVYGYWAARNYREAYGMYAVNGILFNHESPRRGETFVTRKIARAAARIATGLEQHLYLGNLDAVRDWGFAPEYVEGMWRMLQADAPSDYVLATGTAYTVGDFVRLCFDHAGLDWTDHVRFDERYLRPSEVDALIGDATKARDVLGWTPRTYTPELARVMVDAELVAIEGPTATVTPLPVLGFERPALAS</sequence>
<reference evidence="8" key="1">
    <citation type="journal article" date="2019" name="Int. J. Syst. Evol. Microbiol.">
        <title>The Global Catalogue of Microorganisms (GCM) 10K type strain sequencing project: providing services to taxonomists for standard genome sequencing and annotation.</title>
        <authorList>
            <consortium name="The Broad Institute Genomics Platform"/>
            <consortium name="The Broad Institute Genome Sequencing Center for Infectious Disease"/>
            <person name="Wu L."/>
            <person name="Ma J."/>
        </authorList>
    </citation>
    <scope>NUCLEOTIDE SEQUENCE [LARGE SCALE GENOMIC DNA]</scope>
    <source>
        <strain evidence="8">JCM 17979</strain>
    </source>
</reference>
<accession>A0ABP9CBI3</accession>
<feature type="binding site" evidence="5">
    <location>
        <position position="214"/>
    </location>
    <ligand>
        <name>NADP(+)</name>
        <dbReference type="ChEBI" id="CHEBI:58349"/>
    </ligand>
</feature>
<dbReference type="InterPro" id="IPR006368">
    <property type="entry name" value="GDP_Man_deHydtase"/>
</dbReference>
<keyword evidence="4 5" id="KW-0456">Lyase</keyword>
<dbReference type="EC" id="4.2.1.47" evidence="3 5"/>
<comment type="function">
    <text evidence="5">Catalyzes the conversion of GDP-D-mannose to GDP-4-dehydro-6-deoxy-D-mannose.</text>
</comment>
<protein>
    <recommendedName>
        <fullName evidence="3 5">GDP-mannose 4,6-dehydratase</fullName>
        <ecNumber evidence="3 5">4.2.1.47</ecNumber>
    </recommendedName>
    <alternativeName>
        <fullName evidence="5">GDP-D-mannose dehydratase</fullName>
    </alternativeName>
</protein>
<keyword evidence="5" id="KW-0521">NADP</keyword>
<name>A0ABP9CBI3_9PSEU</name>
<gene>
    <name evidence="7" type="primary">gmd_2</name>
    <name evidence="5" type="synonym">gmd</name>
    <name evidence="7" type="ORF">GCM10023200_51340</name>
</gene>
<evidence type="ECO:0000313" key="7">
    <source>
        <dbReference type="EMBL" id="GAA4807447.1"/>
    </source>
</evidence>
<comment type="cofactor">
    <cofactor evidence="1 5">
        <name>NADP(+)</name>
        <dbReference type="ChEBI" id="CHEBI:58349"/>
    </cofactor>
</comment>
<dbReference type="Gene3D" id="3.90.25.10">
    <property type="entry name" value="UDP-galactose 4-epimerase, domain 1"/>
    <property type="match status" value="1"/>
</dbReference>
<evidence type="ECO:0000256" key="2">
    <source>
        <dbReference type="ARBA" id="ARBA00009263"/>
    </source>
</evidence>
<dbReference type="RefSeq" id="WP_345422640.1">
    <property type="nucleotide sequence ID" value="NZ_BAABHO010000057.1"/>
</dbReference>
<evidence type="ECO:0000256" key="1">
    <source>
        <dbReference type="ARBA" id="ARBA00001937"/>
    </source>
</evidence>
<dbReference type="Gene3D" id="3.40.50.720">
    <property type="entry name" value="NAD(P)-binding Rossmann-like Domain"/>
    <property type="match status" value="1"/>
</dbReference>
<dbReference type="EMBL" id="BAABHO010000057">
    <property type="protein sequence ID" value="GAA4807447.1"/>
    <property type="molecule type" value="Genomic_DNA"/>
</dbReference>
<comment type="caution">
    <text evidence="5">Lacks conserved residue(s) required for the propagation of feature annotation.</text>
</comment>
<proteinExistence type="inferred from homology"/>
<comment type="similarity">
    <text evidence="2 5">Belongs to the NAD(P)-dependent epimerase/dehydratase family. GDP-mannose 4,6-dehydratase subfamily.</text>
</comment>
<dbReference type="SUPFAM" id="SSF51735">
    <property type="entry name" value="NAD(P)-binding Rossmann-fold domains"/>
    <property type="match status" value="1"/>
</dbReference>